<evidence type="ECO:0000313" key="2">
    <source>
        <dbReference type="Proteomes" id="UP000593579"/>
    </source>
</evidence>
<organism evidence="1 2">
    <name type="scientific">Gossypium gossypioides</name>
    <name type="common">Mexican cotton</name>
    <name type="synonym">Selera gossypioides</name>
    <dbReference type="NCBI Taxonomy" id="34282"/>
    <lineage>
        <taxon>Eukaryota</taxon>
        <taxon>Viridiplantae</taxon>
        <taxon>Streptophyta</taxon>
        <taxon>Embryophyta</taxon>
        <taxon>Tracheophyta</taxon>
        <taxon>Spermatophyta</taxon>
        <taxon>Magnoliopsida</taxon>
        <taxon>eudicotyledons</taxon>
        <taxon>Gunneridae</taxon>
        <taxon>Pentapetalae</taxon>
        <taxon>rosids</taxon>
        <taxon>malvids</taxon>
        <taxon>Malvales</taxon>
        <taxon>Malvaceae</taxon>
        <taxon>Malvoideae</taxon>
        <taxon>Gossypium</taxon>
    </lineage>
</organism>
<comment type="caution">
    <text evidence="1">The sequence shown here is derived from an EMBL/GenBank/DDBJ whole genome shotgun (WGS) entry which is preliminary data.</text>
</comment>
<dbReference type="OrthoDB" id="1001796at2759"/>
<dbReference type="AlphaFoldDB" id="A0A7J9BW60"/>
<reference evidence="1 2" key="1">
    <citation type="journal article" date="2019" name="Genome Biol. Evol.">
        <title>Insights into the evolution of the New World diploid cottons (Gossypium, subgenus Houzingenia) based on genome sequencing.</title>
        <authorList>
            <person name="Grover C.E."/>
            <person name="Arick M.A. 2nd"/>
            <person name="Thrash A."/>
            <person name="Conover J.L."/>
            <person name="Sanders W.S."/>
            <person name="Peterson D.G."/>
            <person name="Frelichowski J.E."/>
            <person name="Scheffler J.A."/>
            <person name="Scheffler B.E."/>
            <person name="Wendel J.F."/>
        </authorList>
    </citation>
    <scope>NUCLEOTIDE SEQUENCE [LARGE SCALE GENOMIC DNA]</scope>
    <source>
        <strain evidence="1">5</strain>
        <tissue evidence="1">Leaf</tissue>
    </source>
</reference>
<gene>
    <name evidence="1" type="ORF">Gogos_013643</name>
</gene>
<keyword evidence="2" id="KW-1185">Reference proteome</keyword>
<sequence length="142" mass="15782">MLKFATDIFVVMSVVKPRLVRGPRWIKWTKLPQRSYILDTNGARDSLDWRIYGEYRVDVQPTGRVMGGFSRSLSHKILGDSSARGGVRCATGGTVRHIHREGSSCAYHLANLAQNIERGLVCLETLSARLKPLLHSDSCGEG</sequence>
<dbReference type="Proteomes" id="UP000593579">
    <property type="component" value="Unassembled WGS sequence"/>
</dbReference>
<protein>
    <submittedName>
        <fullName evidence="1">Uncharacterized protein</fullName>
    </submittedName>
</protein>
<proteinExistence type="predicted"/>
<dbReference type="EMBL" id="JABEZY010000006">
    <property type="protein sequence ID" value="MBA0740441.1"/>
    <property type="molecule type" value="Genomic_DNA"/>
</dbReference>
<name>A0A7J9BW60_GOSGO</name>
<evidence type="ECO:0000313" key="1">
    <source>
        <dbReference type="EMBL" id="MBA0740441.1"/>
    </source>
</evidence>
<accession>A0A7J9BW60</accession>
<feature type="non-terminal residue" evidence="1">
    <location>
        <position position="142"/>
    </location>
</feature>